<keyword evidence="4" id="KW-1185">Reference proteome</keyword>
<dbReference type="InterPro" id="IPR025525">
    <property type="entry name" value="hAT-like_transposase_RNase-H"/>
</dbReference>
<feature type="compositionally biased region" description="Low complexity" evidence="1">
    <location>
        <begin position="87"/>
        <end position="108"/>
    </location>
</feature>
<dbReference type="Proteomes" id="UP000315295">
    <property type="component" value="Unassembled WGS sequence"/>
</dbReference>
<feature type="region of interest" description="Disordered" evidence="1">
    <location>
        <begin position="87"/>
        <end position="130"/>
    </location>
</feature>
<name>A0A540LEA4_MALBA</name>
<dbReference type="Pfam" id="PF14372">
    <property type="entry name" value="hAT-like_RNase-H"/>
    <property type="match status" value="1"/>
</dbReference>
<reference evidence="3 4" key="1">
    <citation type="journal article" date="2019" name="G3 (Bethesda)">
        <title>Sequencing of a Wild Apple (Malus baccata) Genome Unravels the Differences Between Cultivated and Wild Apple Species Regarding Disease Resistance and Cold Tolerance.</title>
        <authorList>
            <person name="Chen X."/>
        </authorList>
    </citation>
    <scope>NUCLEOTIDE SEQUENCE [LARGE SCALE GENOMIC DNA]</scope>
    <source>
        <strain evidence="4">cv. Shandingzi</strain>
        <tissue evidence="3">Leaves</tissue>
    </source>
</reference>
<gene>
    <name evidence="3" type="ORF">C1H46_029656</name>
</gene>
<sequence length="130" mass="14718">MLLTQTYTSLILHEMTLSMKAKFDKYWGDLVKVNHFLFVGLVLDPRCKLGYVPHILKRRGCSIDEALAKKDEIKSLVFKLYDEYVPSSNQPSGSSANSCSNTTSTTTTIGWADPKKHGMGKNEQKWMKVE</sequence>
<dbReference type="GO" id="GO:0003677">
    <property type="term" value="F:DNA binding"/>
    <property type="evidence" value="ECO:0007669"/>
    <property type="project" value="InterPro"/>
</dbReference>
<organism evidence="3 4">
    <name type="scientific">Malus baccata</name>
    <name type="common">Siberian crab apple</name>
    <name type="synonym">Pyrus baccata</name>
    <dbReference type="NCBI Taxonomy" id="106549"/>
    <lineage>
        <taxon>Eukaryota</taxon>
        <taxon>Viridiplantae</taxon>
        <taxon>Streptophyta</taxon>
        <taxon>Embryophyta</taxon>
        <taxon>Tracheophyta</taxon>
        <taxon>Spermatophyta</taxon>
        <taxon>Magnoliopsida</taxon>
        <taxon>eudicotyledons</taxon>
        <taxon>Gunneridae</taxon>
        <taxon>Pentapetalae</taxon>
        <taxon>rosids</taxon>
        <taxon>fabids</taxon>
        <taxon>Rosales</taxon>
        <taxon>Rosaceae</taxon>
        <taxon>Amygdaloideae</taxon>
        <taxon>Maleae</taxon>
        <taxon>Malus</taxon>
    </lineage>
</organism>
<comment type="caution">
    <text evidence="3">The sequence shown here is derived from an EMBL/GenBank/DDBJ whole genome shotgun (WGS) entry which is preliminary data.</text>
</comment>
<dbReference type="PANTHER" id="PTHR23272:SF184">
    <property type="entry name" value="OS03G0311250 PROTEIN"/>
    <property type="match status" value="1"/>
</dbReference>
<evidence type="ECO:0000256" key="1">
    <source>
        <dbReference type="SAM" id="MobiDB-lite"/>
    </source>
</evidence>
<dbReference type="PANTHER" id="PTHR23272">
    <property type="entry name" value="BED FINGER-RELATED"/>
    <property type="match status" value="1"/>
</dbReference>
<protein>
    <recommendedName>
        <fullName evidence="2">hAT-like transposase RNase-H fold domain-containing protein</fullName>
    </recommendedName>
</protein>
<proteinExistence type="predicted"/>
<evidence type="ECO:0000259" key="2">
    <source>
        <dbReference type="Pfam" id="PF14372"/>
    </source>
</evidence>
<evidence type="ECO:0000313" key="4">
    <source>
        <dbReference type="Proteomes" id="UP000315295"/>
    </source>
</evidence>
<dbReference type="EMBL" id="VIEB01000620">
    <property type="protein sequence ID" value="TQD84808.1"/>
    <property type="molecule type" value="Genomic_DNA"/>
</dbReference>
<dbReference type="AlphaFoldDB" id="A0A540LEA4"/>
<accession>A0A540LEA4</accession>
<feature type="compositionally biased region" description="Basic and acidic residues" evidence="1">
    <location>
        <begin position="113"/>
        <end position="130"/>
    </location>
</feature>
<feature type="domain" description="hAT-like transposase RNase-H fold" evidence="2">
    <location>
        <begin position="10"/>
        <end position="84"/>
    </location>
</feature>
<evidence type="ECO:0000313" key="3">
    <source>
        <dbReference type="EMBL" id="TQD84808.1"/>
    </source>
</evidence>